<reference evidence="9 10" key="1">
    <citation type="submission" date="2016-10" db="EMBL/GenBank/DDBJ databases">
        <title>Draft genome sequence of Coniochaeta ligniaria NRRL30616, a lignocellulolytic fungus for bioabatement of inhibitors in plant biomass hydrolysates.</title>
        <authorList>
            <consortium name="DOE Joint Genome Institute"/>
            <person name="Jimenez D.J."/>
            <person name="Hector R.E."/>
            <person name="Riley R."/>
            <person name="Sun H."/>
            <person name="Grigoriev I.V."/>
            <person name="Van Elsas J.D."/>
            <person name="Nichols N.N."/>
        </authorList>
    </citation>
    <scope>NUCLEOTIDE SEQUENCE [LARGE SCALE GENOMIC DNA]</scope>
    <source>
        <strain evidence="9 10">NRRL 30616</strain>
    </source>
</reference>
<dbReference type="GO" id="GO:0000407">
    <property type="term" value="C:phagophore assembly site"/>
    <property type="evidence" value="ECO:0007669"/>
    <property type="project" value="UniProtKB-SubCell"/>
</dbReference>
<dbReference type="PANTHER" id="PTHR40012:SF1">
    <property type="entry name" value="AUTOPHAGY-RELATED PROTEIN 29"/>
    <property type="match status" value="1"/>
</dbReference>
<dbReference type="InterPro" id="IPR039113">
    <property type="entry name" value="ATG29"/>
</dbReference>
<feature type="compositionally biased region" description="Basic and acidic residues" evidence="7">
    <location>
        <begin position="400"/>
        <end position="412"/>
    </location>
</feature>
<evidence type="ECO:0000256" key="3">
    <source>
        <dbReference type="ARBA" id="ARBA00013784"/>
    </source>
</evidence>
<dbReference type="GO" id="GO:0000045">
    <property type="term" value="P:autophagosome assembly"/>
    <property type="evidence" value="ECO:0007669"/>
    <property type="project" value="InterPro"/>
</dbReference>
<feature type="compositionally biased region" description="Polar residues" evidence="7">
    <location>
        <begin position="115"/>
        <end position="127"/>
    </location>
</feature>
<organism evidence="9 10">
    <name type="scientific">Coniochaeta ligniaria NRRL 30616</name>
    <dbReference type="NCBI Taxonomy" id="1408157"/>
    <lineage>
        <taxon>Eukaryota</taxon>
        <taxon>Fungi</taxon>
        <taxon>Dikarya</taxon>
        <taxon>Ascomycota</taxon>
        <taxon>Pezizomycotina</taxon>
        <taxon>Sordariomycetes</taxon>
        <taxon>Sordariomycetidae</taxon>
        <taxon>Coniochaetales</taxon>
        <taxon>Coniochaetaceae</taxon>
        <taxon>Coniochaeta</taxon>
    </lineage>
</organism>
<dbReference type="EMBL" id="KV875096">
    <property type="protein sequence ID" value="OIW31145.1"/>
    <property type="molecule type" value="Genomic_DNA"/>
</dbReference>
<evidence type="ECO:0000313" key="9">
    <source>
        <dbReference type="EMBL" id="OIW31145.1"/>
    </source>
</evidence>
<dbReference type="OrthoDB" id="21072at2759"/>
<feature type="compositionally biased region" description="Pro residues" evidence="7">
    <location>
        <begin position="238"/>
        <end position="251"/>
    </location>
</feature>
<comment type="subcellular location">
    <subcellularLocation>
        <location evidence="1">Preautophagosomal structure</location>
    </subcellularLocation>
</comment>
<dbReference type="InterPro" id="IPR040666">
    <property type="entry name" value="Atg29_N"/>
</dbReference>
<dbReference type="GO" id="GO:0015031">
    <property type="term" value="P:protein transport"/>
    <property type="evidence" value="ECO:0007669"/>
    <property type="project" value="UniProtKB-KW"/>
</dbReference>
<dbReference type="STRING" id="1408157.A0A1J7JCS9"/>
<protein>
    <recommendedName>
        <fullName evidence="3">Autophagy-related protein 29</fullName>
    </recommendedName>
</protein>
<keyword evidence="10" id="KW-1185">Reference proteome</keyword>
<keyword evidence="5" id="KW-0653">Protein transport</keyword>
<dbReference type="Proteomes" id="UP000182658">
    <property type="component" value="Unassembled WGS sequence"/>
</dbReference>
<comment type="similarity">
    <text evidence="2">Belongs to the ATG29 family.</text>
</comment>
<keyword evidence="4" id="KW-0813">Transport</keyword>
<evidence type="ECO:0000256" key="6">
    <source>
        <dbReference type="ARBA" id="ARBA00023006"/>
    </source>
</evidence>
<feature type="compositionally biased region" description="Gly residues" evidence="7">
    <location>
        <begin position="382"/>
        <end position="395"/>
    </location>
</feature>
<evidence type="ECO:0000313" key="10">
    <source>
        <dbReference type="Proteomes" id="UP000182658"/>
    </source>
</evidence>
<evidence type="ECO:0000256" key="1">
    <source>
        <dbReference type="ARBA" id="ARBA00004329"/>
    </source>
</evidence>
<feature type="domain" description="Atg29 N-terminal" evidence="8">
    <location>
        <begin position="12"/>
        <end position="66"/>
    </location>
</feature>
<feature type="compositionally biased region" description="Polar residues" evidence="7">
    <location>
        <begin position="414"/>
        <end position="434"/>
    </location>
</feature>
<feature type="compositionally biased region" description="Polar residues" evidence="7">
    <location>
        <begin position="183"/>
        <end position="199"/>
    </location>
</feature>
<dbReference type="PANTHER" id="PTHR40012">
    <property type="entry name" value="AUTOPHAGY-RELATED PROTEIN 29"/>
    <property type="match status" value="1"/>
</dbReference>
<dbReference type="InParanoid" id="A0A1J7JCS9"/>
<sequence>MAREMPKIEPKYEIYVRLPFNRGDFVDPPPVDWNDTKSDALWNIISDVERTDSKIDWNELATSFGVGVDFLLMMAQTLAERHTNQLMGLFRSAAVATGAGTSGAVSPVNAGFPSGISSAPDTTTAASGESMKRAPSGSGNNRPASPTSARRDSPLPRTTNIGTPGAGTPLKSSLAVLRPPVISRTSTPSINTTVLTQNNPASAPAPDLSSSKPPPQAGAKSPLPPRHRPSTLHLSTTSPPPQDPPSSPPSPAKSESSSSSSSSSSPAQSRIIKRPPRPTPKPAAPTTSLSIFPDDDEEEEEAEPAFLPYQSPAPAPAASAGSSDLAATLRGAPSSSSSRRVQNKAAATAFLSSHEGSEVRESQTSDSSTSSAAAKVRRGHVAGAGGGGGGGGGGPLSPRRTAELAKKGREGSDGTPSMGSSFSDLDDASVTQSALEEALASNMQDGGATVGSRMSTFGNAFKSRYLPKSNR</sequence>
<evidence type="ECO:0000256" key="2">
    <source>
        <dbReference type="ARBA" id="ARBA00010082"/>
    </source>
</evidence>
<feature type="compositionally biased region" description="Low complexity" evidence="7">
    <location>
        <begin position="304"/>
        <end position="327"/>
    </location>
</feature>
<dbReference type="InterPro" id="IPR039362">
    <property type="entry name" value="ATG29_sf"/>
</dbReference>
<feature type="compositionally biased region" description="Polar residues" evidence="7">
    <location>
        <begin position="137"/>
        <end position="148"/>
    </location>
</feature>
<dbReference type="Pfam" id="PF18388">
    <property type="entry name" value="ATG29_N"/>
    <property type="match status" value="1"/>
</dbReference>
<evidence type="ECO:0000256" key="5">
    <source>
        <dbReference type="ARBA" id="ARBA00022927"/>
    </source>
</evidence>
<feature type="compositionally biased region" description="Low complexity" evidence="7">
    <location>
        <begin position="252"/>
        <end position="270"/>
    </location>
</feature>
<proteinExistence type="inferred from homology"/>
<feature type="compositionally biased region" description="Low complexity" evidence="7">
    <location>
        <begin position="364"/>
        <end position="374"/>
    </location>
</feature>
<dbReference type="AlphaFoldDB" id="A0A1J7JCS9"/>
<feature type="compositionally biased region" description="Low complexity" evidence="7">
    <location>
        <begin position="200"/>
        <end position="211"/>
    </location>
</feature>
<dbReference type="Gene3D" id="1.10.10.2570">
    <property type="match status" value="1"/>
</dbReference>
<feature type="region of interest" description="Disordered" evidence="7">
    <location>
        <begin position="115"/>
        <end position="471"/>
    </location>
</feature>
<gene>
    <name evidence="9" type="ORF">CONLIGDRAFT_679875</name>
</gene>
<name>A0A1J7JCS9_9PEZI</name>
<evidence type="ECO:0000256" key="7">
    <source>
        <dbReference type="SAM" id="MobiDB-lite"/>
    </source>
</evidence>
<evidence type="ECO:0000256" key="4">
    <source>
        <dbReference type="ARBA" id="ARBA00022448"/>
    </source>
</evidence>
<evidence type="ECO:0000259" key="8">
    <source>
        <dbReference type="Pfam" id="PF18388"/>
    </source>
</evidence>
<feature type="compositionally biased region" description="Acidic residues" evidence="7">
    <location>
        <begin position="293"/>
        <end position="303"/>
    </location>
</feature>
<accession>A0A1J7JCS9</accession>
<keyword evidence="6" id="KW-0072">Autophagy</keyword>